<evidence type="ECO:0000313" key="5">
    <source>
        <dbReference type="Proteomes" id="UP000507470"/>
    </source>
</evidence>
<dbReference type="SUPFAM" id="SSF49899">
    <property type="entry name" value="Concanavalin A-like lectins/glucanases"/>
    <property type="match status" value="1"/>
</dbReference>
<keyword evidence="5" id="KW-1185">Reference proteome</keyword>
<dbReference type="PANTHER" id="PTHR23282:SF101">
    <property type="entry name" value="MAM DOMAIN-CONTAINING PROTEIN"/>
    <property type="match status" value="1"/>
</dbReference>
<name>A0A6J8D2V2_MYTCO</name>
<dbReference type="SMART" id="SM00137">
    <property type="entry name" value="MAM"/>
    <property type="match status" value="1"/>
</dbReference>
<dbReference type="Pfam" id="PF00629">
    <property type="entry name" value="MAM"/>
    <property type="match status" value="1"/>
</dbReference>
<dbReference type="EMBL" id="CACVKT020006658">
    <property type="protein sequence ID" value="CAC5403053.1"/>
    <property type="molecule type" value="Genomic_DNA"/>
</dbReference>
<dbReference type="AlphaFoldDB" id="A0A6J8D2V2"/>
<feature type="domain" description="MAM" evidence="3">
    <location>
        <begin position="86"/>
        <end position="247"/>
    </location>
</feature>
<dbReference type="InterPro" id="IPR000998">
    <property type="entry name" value="MAM_dom"/>
</dbReference>
<feature type="compositionally biased region" description="Polar residues" evidence="1">
    <location>
        <begin position="429"/>
        <end position="442"/>
    </location>
</feature>
<keyword evidence="2" id="KW-0472">Membrane</keyword>
<keyword evidence="2" id="KW-0812">Transmembrane</keyword>
<sequence>MGNRNIKSLESYVDGPSDAHRRAPSSTLQGVVTASNANCNESVSKGTSCQVANGSITLSRYPLSDMNIFTNASISGVKIVVLAYFLMCDFETNTCGWNDDDANKYIWKKQNGEAQHAQYPNTGPSTDHSTASGSGYYVSLNSRTSVETTAYFIFHNLEIRLSGISCLTFWYHMYIYNANRKEGINVTIGDKLVWTKFGNQGNKWIKAAINLDIRNISNIKFIGFLGRYWGKRMAIDDISLTGGTCEGLINHEEICVDLDDDMSNEIYCPKGYIDLTNYRLSFDPEKNGCSDQYEKTRMRLFQEWKDGVDSQRFIFDLSTDISSKPECFQLREFRIRHTCEVSAKSVSVPAVMNDSSDSETGLVVGLVVAGLLLICVVILIVVLTYKWEWTKRKSKKRSSEEMTILGCQDIALPQTADRSSHMQSVGMYGQSSSSNTNTNKEVQSPAYAVSRDETFADNQTSNGDEYAMVDHIAETSFNETIDSRTGTASTGYESGKPVKDTWNKIDDEDQYALSEEGVYDRSGSNRHKELEDNIYNHAVDTIYDSGSHKRKNEGMEDTYDHFFGHKTENHYDISSTTSTNA</sequence>
<dbReference type="GO" id="GO:0016020">
    <property type="term" value="C:membrane"/>
    <property type="evidence" value="ECO:0007669"/>
    <property type="project" value="InterPro"/>
</dbReference>
<evidence type="ECO:0000259" key="3">
    <source>
        <dbReference type="PROSITE" id="PS50060"/>
    </source>
</evidence>
<dbReference type="OrthoDB" id="10464599at2759"/>
<dbReference type="CDD" id="cd06263">
    <property type="entry name" value="MAM"/>
    <property type="match status" value="1"/>
</dbReference>
<evidence type="ECO:0000313" key="4">
    <source>
        <dbReference type="EMBL" id="CAC5403053.1"/>
    </source>
</evidence>
<keyword evidence="2" id="KW-1133">Transmembrane helix</keyword>
<dbReference type="InterPro" id="IPR013320">
    <property type="entry name" value="ConA-like_dom_sf"/>
</dbReference>
<organism evidence="4 5">
    <name type="scientific">Mytilus coruscus</name>
    <name type="common">Sea mussel</name>
    <dbReference type="NCBI Taxonomy" id="42192"/>
    <lineage>
        <taxon>Eukaryota</taxon>
        <taxon>Metazoa</taxon>
        <taxon>Spiralia</taxon>
        <taxon>Lophotrochozoa</taxon>
        <taxon>Mollusca</taxon>
        <taxon>Bivalvia</taxon>
        <taxon>Autobranchia</taxon>
        <taxon>Pteriomorphia</taxon>
        <taxon>Mytilida</taxon>
        <taxon>Mytiloidea</taxon>
        <taxon>Mytilidae</taxon>
        <taxon>Mytilinae</taxon>
        <taxon>Mytilus</taxon>
    </lineage>
</organism>
<gene>
    <name evidence="4" type="ORF">MCOR_36966</name>
</gene>
<feature type="transmembrane region" description="Helical" evidence="2">
    <location>
        <begin position="362"/>
        <end position="387"/>
    </location>
</feature>
<evidence type="ECO:0000256" key="1">
    <source>
        <dbReference type="SAM" id="MobiDB-lite"/>
    </source>
</evidence>
<proteinExistence type="predicted"/>
<feature type="region of interest" description="Disordered" evidence="1">
    <location>
        <begin position="421"/>
        <end position="451"/>
    </location>
</feature>
<reference evidence="4 5" key="1">
    <citation type="submission" date="2020-06" db="EMBL/GenBank/DDBJ databases">
        <authorList>
            <person name="Li R."/>
            <person name="Bekaert M."/>
        </authorList>
    </citation>
    <scope>NUCLEOTIDE SEQUENCE [LARGE SCALE GENOMIC DNA]</scope>
    <source>
        <strain evidence="5">wild</strain>
    </source>
</reference>
<dbReference type="Proteomes" id="UP000507470">
    <property type="component" value="Unassembled WGS sequence"/>
</dbReference>
<dbReference type="PANTHER" id="PTHR23282">
    <property type="entry name" value="APICAL ENDOSOMAL GLYCOPROTEIN PRECURSOR"/>
    <property type="match status" value="1"/>
</dbReference>
<accession>A0A6J8D2V2</accession>
<evidence type="ECO:0000256" key="2">
    <source>
        <dbReference type="SAM" id="Phobius"/>
    </source>
</evidence>
<dbReference type="Gene3D" id="2.60.120.200">
    <property type="match status" value="1"/>
</dbReference>
<protein>
    <recommendedName>
        <fullName evidence="3">MAM domain-containing protein</fullName>
    </recommendedName>
</protein>
<dbReference type="PROSITE" id="PS50060">
    <property type="entry name" value="MAM_2"/>
    <property type="match status" value="1"/>
</dbReference>
<dbReference type="InterPro" id="IPR051560">
    <property type="entry name" value="MAM_domain-containing"/>
</dbReference>